<dbReference type="Pfam" id="PF21989">
    <property type="entry name" value="RA_2"/>
    <property type="match status" value="2"/>
</dbReference>
<reference evidence="17" key="1">
    <citation type="submission" date="2020-06" db="EMBL/GenBank/DDBJ databases">
        <authorList>
            <consortium name="Wellcome Sanger Institute Data Sharing"/>
        </authorList>
    </citation>
    <scope>NUCLEOTIDE SEQUENCE [LARGE SCALE GENOMIC DNA]</scope>
</reference>
<dbReference type="Pfam" id="PF00784">
    <property type="entry name" value="MyTH4"/>
    <property type="match status" value="2"/>
</dbReference>
<dbReference type="PROSITE" id="PS51016">
    <property type="entry name" value="MYTH4"/>
    <property type="match status" value="2"/>
</dbReference>
<dbReference type="Gene3D" id="6.20.240.20">
    <property type="match status" value="1"/>
</dbReference>
<dbReference type="GO" id="GO:0016459">
    <property type="term" value="C:myosin complex"/>
    <property type="evidence" value="ECO:0007669"/>
    <property type="project" value="UniProtKB-KW"/>
</dbReference>
<dbReference type="InterPro" id="IPR000048">
    <property type="entry name" value="IQ_motif_EF-hand-BS"/>
</dbReference>
<dbReference type="PROSITE" id="PS50057">
    <property type="entry name" value="FERM_3"/>
    <property type="match status" value="2"/>
</dbReference>
<keyword evidence="5" id="KW-0677">Repeat</keyword>
<dbReference type="InterPro" id="IPR038185">
    <property type="entry name" value="MyTH4_dom_sf"/>
</dbReference>
<dbReference type="GO" id="GO:0005737">
    <property type="term" value="C:cytoplasm"/>
    <property type="evidence" value="ECO:0007669"/>
    <property type="project" value="UniProtKB-SubCell"/>
</dbReference>
<dbReference type="PROSITE" id="PS50002">
    <property type="entry name" value="SH3"/>
    <property type="match status" value="1"/>
</dbReference>
<dbReference type="InterPro" id="IPR027417">
    <property type="entry name" value="P-loop_NTPase"/>
</dbReference>
<dbReference type="Gene3D" id="3.40.850.10">
    <property type="entry name" value="Kinesin motor domain"/>
    <property type="match status" value="1"/>
</dbReference>
<accession>A0A8C5E1N5</accession>
<evidence type="ECO:0000256" key="7">
    <source>
        <dbReference type="ARBA" id="ARBA00022840"/>
    </source>
</evidence>
<dbReference type="InterPro" id="IPR041793">
    <property type="entry name" value="MyoVII_FERM_C1"/>
</dbReference>
<dbReference type="Pfam" id="PF00373">
    <property type="entry name" value="FERM_M"/>
    <property type="match status" value="1"/>
</dbReference>
<evidence type="ECO:0000256" key="8">
    <source>
        <dbReference type="ARBA" id="ARBA00023123"/>
    </source>
</evidence>
<feature type="domain" description="FERM" evidence="14">
    <location>
        <begin position="1179"/>
        <end position="1498"/>
    </location>
</feature>
<proteinExistence type="inferred from homology"/>
<evidence type="ECO:0000256" key="11">
    <source>
        <dbReference type="PROSITE-ProRule" id="PRU00192"/>
    </source>
</evidence>
<dbReference type="InterPro" id="IPR036028">
    <property type="entry name" value="SH3-like_dom_sf"/>
</dbReference>
<keyword evidence="18" id="KW-1185">Reference proteome</keyword>
<dbReference type="SMART" id="SM00242">
    <property type="entry name" value="MYSc"/>
    <property type="match status" value="1"/>
</dbReference>
<dbReference type="FunFam" id="3.40.850.10:FF:000007">
    <property type="entry name" value="Myosin VIIA"/>
    <property type="match status" value="1"/>
</dbReference>
<sequence>AKRLRLPGDYVWLDLKTGREFDVPVGAVVKLCDSGQIHVLDDEGREHWIFPQNATNIKPMHPTSVHGVEDMIRLGDLNEAGILRNLLIRYNERVIYTYTGSILVAVNPYQLLPIYTADQIRLYTNRKIGEMPPHIFAIADNCYFNMQRNNKDQCCIISGESGAGKTESTKLILQFLAAISGQHSWIEQQVLEATPILEAFGNAKTIRNDNSSRFGKYIDIHFSKRGAIEGAKIEQYLLEKSRVCRQASDERNYHIFYCMLKGMAPEMKAKLGLGLASDYAYLTMGNCTECDGRDDLNDYSSILSAMKVLMFTETENWEISKLLAAILHMGNLRFEARTYDNLDACVVVRSPDLSTAASLIEVKQPKDVMVCLTTRTLITRGESVATPLSVEQGLDVRDAFVKGIYGRLFVWIVEKINAAIYRPPFSENSIVRRSIGLLDIFGFENFIVNSFEQLCINFANENLQQFFVRHVFKLEQEEYNLEDISWQHIEFTDNQEALDMIANKPMNIISLIDEESKFPKGTDATMLYKLNSQHKFNSNYIPPKNCYQTQFGIQHFAGVVHYETRGFLEKNRDSLHTDIIQLVHSSKNKFIKQIFQADVAMVSPTHALISKLIKTRKRSPTLSSQFKRSLEMLMRTLSVCQPFFVRCIKPNEFKKPMLFDRELCIRQLRYSGMMETIRIRRAGYPIRYSFAEFVERYRVLMPGVKPEDLRGTCMQIVQARLGKHDDWQIGKTKIFLKDHHDMQLEIERDKAITDKVILIQKAVRGFKQRTNFLKLKSSVIFIQKVWRGYRCRKKYQKSGFVRLQAVYRSRKHYRSYRLTRRRITLIQARCRGFLLRQAFWRRLRAVVTIQAFTRGMIARRLCQRRKKELLEQMERDKEQPVDHSDMVDRMFGFLGNSGPLPNQDGQAPAGFEVQMYAEEELEDLSEYKFSKFAATYFQGVSTHTYIRRPLKQPLLFHEDEGDQLAALAVWITVLRFMGDLPEPKCELVINDGSEKIPVMTKIYETLGKRTYKRELQELQVEGEVRVCSPNDILTPSLLLFVHFSWQVTRRLTEGDYGLQGNSMLEDRPTSNLEKLHFIIGNGILRPTLRDEIYCQICKQLTQNPSKSSHARGWILLSLCVGCFSPSEKFVKYLRTFLINGPPGYAPYCEERLRRTFVNRTRTQPPSWLELQATKSKKPIMLPVTFMDGTTKTLLADSATTASELCNALADKIDLRDRFGFSLYIALFDKVSSLGSGSDHVMDAVSQCEQYAKEQGAQERNAPWRLFFRKEIFHPWHNPAEDLVSTNLIYQQIVRGVKFGEYRCEKEEELAELASQQYFVDYGSEVLQDRLLTLIPSYIPDREINSTKTAEKWMQLIVNAHKKGIHTKRRPNGQRVKEDVVDFARLKWPLLFSRFYEAFKFSGPSLPKNDVIVAVNWTGVYFVDEQEQVLLELSFPEITALQGQSFTLATIKGDEYTFTSNNAEDIRDLVVSFLEGLRKRSKYVVGLLDCPTPAGVDSSFLSFSKGDLIILDEHNGECVMNSGWAHGINDRSKQRGNFPADCVYVLPTITRPQYDIALVTMSPDQRRESISLSPMNVSEQEEKTNAYTLEEFSYDYFRPPPKSTLSRVMISKSRGKERLWSCSREPIKQPLLKKVLPHEELSQEACLYMGDYPSKRVRSVNELTDQIFEGALKAEPLKDEIFCQILKQLTDNHIKYSEEKGWELLWLCTGLFPPSNILLPHVQKFLQAKKHYPLAPDCMQRLQKALRNGSRKYPPHLVEVEAIQHKTTQIFHKVYFPDDSDEVFEVESSTKAKDFCHSISGRLLLKSSEGFSLFVKITDKVISVPDGDFFFDFVRHLTDWIKKARHVKDGVVPSLTYQVFFMKKLWTNTVPGKDSMADSIFHYYQELPKYLRGYHKCSRDEVYQLAALIYRVKFEEDKSNFQTMSKILKELVPQDQMRLLSPDDWKRSVMTLYNKQSGKTREEAKLSFLKIINKWPTFGSAFFEVKQTTDPNYPETLLIAINKHGVSLIDPKSKDILTTHPFTKISNWSSGNTYFHITIGNLVRGSKLLCETSLCYTLVRGVNQGRGS</sequence>
<dbReference type="GO" id="GO:0120025">
    <property type="term" value="C:plasma membrane bounded cell projection"/>
    <property type="evidence" value="ECO:0007669"/>
    <property type="project" value="UniProtKB-ARBA"/>
</dbReference>
<dbReference type="SUPFAM" id="SSF50729">
    <property type="entry name" value="PH domain-like"/>
    <property type="match status" value="1"/>
</dbReference>
<keyword evidence="6 12" id="KW-0547">Nucleotide-binding</keyword>
<evidence type="ECO:0000256" key="10">
    <source>
        <dbReference type="ARBA" id="ARBA00023203"/>
    </source>
</evidence>
<dbReference type="CDD" id="cd13199">
    <property type="entry name" value="FERM_C2_MyoVII"/>
    <property type="match status" value="1"/>
</dbReference>
<dbReference type="InterPro" id="IPR011993">
    <property type="entry name" value="PH-like_dom_sf"/>
</dbReference>
<dbReference type="FunFam" id="1.10.10.820:FF:000001">
    <property type="entry name" value="Myosin heavy chain"/>
    <property type="match status" value="1"/>
</dbReference>
<feature type="binding site" evidence="12">
    <location>
        <begin position="159"/>
        <end position="166"/>
    </location>
    <ligand>
        <name>ATP</name>
        <dbReference type="ChEBI" id="CHEBI:30616"/>
    </ligand>
</feature>
<feature type="region of interest" description="Actin-binding" evidence="12">
    <location>
        <begin position="630"/>
        <end position="652"/>
    </location>
</feature>
<dbReference type="PANTHER" id="PTHR22692:SF34">
    <property type="entry name" value="MYOSIN VIIA"/>
    <property type="match status" value="1"/>
</dbReference>
<dbReference type="InterPro" id="IPR001609">
    <property type="entry name" value="Myosin_head_motor_dom-like"/>
</dbReference>
<keyword evidence="8 12" id="KW-0518">Myosin</keyword>
<organism evidence="17 18">
    <name type="scientific">Gouania willdenowi</name>
    <name type="common">Blunt-snouted clingfish</name>
    <name type="synonym">Lepadogaster willdenowi</name>
    <dbReference type="NCBI Taxonomy" id="441366"/>
    <lineage>
        <taxon>Eukaryota</taxon>
        <taxon>Metazoa</taxon>
        <taxon>Chordata</taxon>
        <taxon>Craniata</taxon>
        <taxon>Vertebrata</taxon>
        <taxon>Euteleostomi</taxon>
        <taxon>Actinopterygii</taxon>
        <taxon>Neopterygii</taxon>
        <taxon>Teleostei</taxon>
        <taxon>Neoteleostei</taxon>
        <taxon>Acanthomorphata</taxon>
        <taxon>Ovalentaria</taxon>
        <taxon>Blenniimorphae</taxon>
        <taxon>Blenniiformes</taxon>
        <taxon>Gobiesocoidei</taxon>
        <taxon>Gobiesocidae</taxon>
        <taxon>Gobiesocinae</taxon>
        <taxon>Gouania</taxon>
    </lineage>
</organism>
<dbReference type="FunFam" id="2.30.29.30:FF:000075">
    <property type="entry name" value="unconventional myosin-VIIa"/>
    <property type="match status" value="1"/>
</dbReference>
<dbReference type="InterPro" id="IPR014352">
    <property type="entry name" value="FERM/acyl-CoA-bd_prot_sf"/>
</dbReference>
<dbReference type="SMART" id="SM00139">
    <property type="entry name" value="MyTH4"/>
    <property type="match status" value="2"/>
</dbReference>
<evidence type="ECO:0000259" key="13">
    <source>
        <dbReference type="PROSITE" id="PS50002"/>
    </source>
</evidence>
<dbReference type="InterPro" id="IPR029071">
    <property type="entry name" value="Ubiquitin-like_domsf"/>
</dbReference>
<evidence type="ECO:0000259" key="14">
    <source>
        <dbReference type="PROSITE" id="PS50057"/>
    </source>
</evidence>
<dbReference type="GO" id="GO:0007605">
    <property type="term" value="P:sensory perception of sound"/>
    <property type="evidence" value="ECO:0007669"/>
    <property type="project" value="UniProtKB-ARBA"/>
</dbReference>
<dbReference type="GO" id="GO:0007423">
    <property type="term" value="P:sensory organ development"/>
    <property type="evidence" value="ECO:0007669"/>
    <property type="project" value="UniProtKB-ARBA"/>
</dbReference>
<dbReference type="InterPro" id="IPR057130">
    <property type="entry name" value="Myosin_VII_N"/>
</dbReference>
<keyword evidence="9 12" id="KW-0505">Motor protein</keyword>
<evidence type="ECO:0000256" key="4">
    <source>
        <dbReference type="ARBA" id="ARBA00022490"/>
    </source>
</evidence>
<dbReference type="GO" id="GO:0005524">
    <property type="term" value="F:ATP binding"/>
    <property type="evidence" value="ECO:0007669"/>
    <property type="project" value="UniProtKB-UniRule"/>
</dbReference>
<comment type="similarity">
    <text evidence="2 12">Belongs to the TRAFAC class myosin-kinesin ATPase superfamily. Myosin family.</text>
</comment>
<dbReference type="Proteomes" id="UP000694680">
    <property type="component" value="Chromosome 14"/>
</dbReference>
<evidence type="ECO:0000256" key="2">
    <source>
        <dbReference type="ARBA" id="ARBA00008314"/>
    </source>
</evidence>
<evidence type="ECO:0000256" key="1">
    <source>
        <dbReference type="ARBA" id="ARBA00004496"/>
    </source>
</evidence>
<dbReference type="Ensembl" id="ENSGWIT00000016571.1">
    <property type="protein sequence ID" value="ENSGWIP00000015011.1"/>
    <property type="gene ID" value="ENSGWIG00000007498.1"/>
</dbReference>
<feature type="domain" description="FERM" evidence="14">
    <location>
        <begin position="1769"/>
        <end position="2067"/>
    </location>
</feature>
<dbReference type="SMART" id="SM00295">
    <property type="entry name" value="B41"/>
    <property type="match status" value="2"/>
</dbReference>
<dbReference type="FunFam" id="1.25.40.530:FF:000004">
    <property type="entry name" value="Myosin VIIA"/>
    <property type="match status" value="1"/>
</dbReference>
<dbReference type="CDD" id="cd01381">
    <property type="entry name" value="MYSc_Myo7"/>
    <property type="match status" value="1"/>
</dbReference>
<dbReference type="Gene3D" id="2.30.29.30">
    <property type="entry name" value="Pleckstrin-homology domain (PH domain)/Phosphotyrosine-binding domain (PTB)"/>
    <property type="match status" value="2"/>
</dbReference>
<dbReference type="CDD" id="cd17092">
    <property type="entry name" value="FERM1_F1_Myosin-VII"/>
    <property type="match status" value="1"/>
</dbReference>
<evidence type="ECO:0000313" key="17">
    <source>
        <dbReference type="Ensembl" id="ENSGWIP00000015011.1"/>
    </source>
</evidence>
<dbReference type="CDD" id="cd13198">
    <property type="entry name" value="FERM_C1_MyoVII"/>
    <property type="match status" value="1"/>
</dbReference>
<dbReference type="InterPro" id="IPR000857">
    <property type="entry name" value="MyTH4_dom"/>
</dbReference>
<feature type="domain" description="MyTH4" evidence="15">
    <location>
        <begin position="945"/>
        <end position="1174"/>
    </location>
</feature>
<dbReference type="InterPro" id="IPR000299">
    <property type="entry name" value="FERM_domain"/>
</dbReference>
<dbReference type="PRINTS" id="PR00193">
    <property type="entry name" value="MYOSINHEAVY"/>
</dbReference>
<dbReference type="FunFam" id="1.20.80.10:FF:000013">
    <property type="entry name" value="Unconventional myosin-VIIa"/>
    <property type="match status" value="1"/>
</dbReference>
<dbReference type="GO" id="GO:0003774">
    <property type="term" value="F:cytoskeletal motor activity"/>
    <property type="evidence" value="ECO:0007669"/>
    <property type="project" value="UniProtKB-UniRule"/>
</dbReference>
<feature type="domain" description="SH3" evidence="13">
    <location>
        <begin position="1478"/>
        <end position="1547"/>
    </location>
</feature>
<evidence type="ECO:0000256" key="3">
    <source>
        <dbReference type="ARBA" id="ARBA00022443"/>
    </source>
</evidence>
<dbReference type="InterPro" id="IPR001452">
    <property type="entry name" value="SH3_domain"/>
</dbReference>
<dbReference type="SMART" id="SM00326">
    <property type="entry name" value="SH3"/>
    <property type="match status" value="1"/>
</dbReference>
<dbReference type="InterPro" id="IPR019748">
    <property type="entry name" value="FERM_central"/>
</dbReference>
<dbReference type="GO" id="GO:0003779">
    <property type="term" value="F:actin binding"/>
    <property type="evidence" value="ECO:0007669"/>
    <property type="project" value="UniProtKB-KW"/>
</dbReference>
<dbReference type="Gene3D" id="1.20.58.530">
    <property type="match status" value="1"/>
</dbReference>
<feature type="domain" description="Myosin motor" evidence="16">
    <location>
        <begin position="66"/>
        <end position="749"/>
    </location>
</feature>
<dbReference type="CDD" id="cd17093">
    <property type="entry name" value="FERM2_F1_Myosin-VII"/>
    <property type="match status" value="1"/>
</dbReference>
<dbReference type="InterPro" id="IPR019749">
    <property type="entry name" value="Band_41_domain"/>
</dbReference>
<dbReference type="FunFam" id="1.25.40.530:FF:000002">
    <property type="entry name" value="Unconventional myosin-VIIa"/>
    <property type="match status" value="1"/>
</dbReference>
<dbReference type="Gene3D" id="3.10.20.90">
    <property type="entry name" value="Phosphatidylinositol 3-kinase Catalytic Subunit, Chain A, domain 1"/>
    <property type="match status" value="2"/>
</dbReference>
<dbReference type="SUPFAM" id="SSF52540">
    <property type="entry name" value="P-loop containing nucleoside triphosphate hydrolases"/>
    <property type="match status" value="2"/>
</dbReference>
<dbReference type="Pfam" id="PF24123">
    <property type="entry name" value="Myosin_VII_N"/>
    <property type="match status" value="1"/>
</dbReference>
<keyword evidence="4" id="KW-0963">Cytoplasm</keyword>
<dbReference type="Gene3D" id="1.25.40.530">
    <property type="entry name" value="MyTH4 domain"/>
    <property type="match status" value="2"/>
</dbReference>
<dbReference type="InterPro" id="IPR036106">
    <property type="entry name" value="MYSc_Myo7"/>
</dbReference>
<keyword evidence="3 11" id="KW-0728">SH3 domain</keyword>
<evidence type="ECO:0000259" key="16">
    <source>
        <dbReference type="PROSITE" id="PS51456"/>
    </source>
</evidence>
<dbReference type="SUPFAM" id="SSF50044">
    <property type="entry name" value="SH3-domain"/>
    <property type="match status" value="1"/>
</dbReference>
<dbReference type="GO" id="GO:0009887">
    <property type="term" value="P:animal organ morphogenesis"/>
    <property type="evidence" value="ECO:0007669"/>
    <property type="project" value="UniProtKB-ARBA"/>
</dbReference>
<dbReference type="InterPro" id="IPR035963">
    <property type="entry name" value="FERM_2"/>
</dbReference>
<evidence type="ECO:0000256" key="5">
    <source>
        <dbReference type="ARBA" id="ARBA00022737"/>
    </source>
</evidence>
<reference evidence="17" key="3">
    <citation type="submission" date="2025-09" db="UniProtKB">
        <authorList>
            <consortium name="Ensembl"/>
        </authorList>
    </citation>
    <scope>IDENTIFICATION</scope>
</reference>
<comment type="subcellular location">
    <subcellularLocation>
        <location evidence="1">Cytoplasm</location>
    </subcellularLocation>
</comment>
<dbReference type="SMART" id="SM00015">
    <property type="entry name" value="IQ"/>
    <property type="match status" value="4"/>
</dbReference>
<dbReference type="CDD" id="cd14473">
    <property type="entry name" value="FERM_B-lobe"/>
    <property type="match status" value="2"/>
</dbReference>
<protein>
    <submittedName>
        <fullName evidence="17">Unconventional myosin-VIIa-like</fullName>
    </submittedName>
</protein>
<evidence type="ECO:0000256" key="12">
    <source>
        <dbReference type="PROSITE-ProRule" id="PRU00782"/>
    </source>
</evidence>
<dbReference type="PANTHER" id="PTHR22692">
    <property type="entry name" value="MYOSIN VII, XV"/>
    <property type="match status" value="1"/>
</dbReference>
<evidence type="ECO:0000259" key="15">
    <source>
        <dbReference type="PROSITE" id="PS51016"/>
    </source>
</evidence>
<evidence type="ECO:0000256" key="6">
    <source>
        <dbReference type="ARBA" id="ARBA00022741"/>
    </source>
</evidence>
<dbReference type="Pfam" id="PF00612">
    <property type="entry name" value="IQ"/>
    <property type="match status" value="4"/>
</dbReference>
<dbReference type="Gene3D" id="2.30.30.40">
    <property type="entry name" value="SH3 Domains"/>
    <property type="match status" value="1"/>
</dbReference>
<dbReference type="GO" id="GO:0030182">
    <property type="term" value="P:neuron differentiation"/>
    <property type="evidence" value="ECO:0007669"/>
    <property type="project" value="UniProtKB-ARBA"/>
</dbReference>
<gene>
    <name evidence="17" type="primary">myo7ab</name>
</gene>
<dbReference type="PROSITE" id="PS51456">
    <property type="entry name" value="MYOSIN_MOTOR"/>
    <property type="match status" value="1"/>
</dbReference>
<name>A0A8C5E1N5_GOUWI</name>
<dbReference type="Gene3D" id="1.20.120.720">
    <property type="entry name" value="Myosin VI head, motor domain, U50 subdomain"/>
    <property type="match status" value="1"/>
</dbReference>
<keyword evidence="7 12" id="KW-0067">ATP-binding</keyword>
<dbReference type="InterPro" id="IPR036961">
    <property type="entry name" value="Kinesin_motor_dom_sf"/>
</dbReference>
<dbReference type="FunFam" id="3.10.20.90:FF:000036">
    <property type="entry name" value="Unconventional myosin-VIIa"/>
    <property type="match status" value="1"/>
</dbReference>
<dbReference type="SUPFAM" id="SSF54236">
    <property type="entry name" value="Ubiquitin-like"/>
    <property type="match status" value="2"/>
</dbReference>
<dbReference type="InterPro" id="IPR041794">
    <property type="entry name" value="MyoVII_FERM_C2"/>
</dbReference>
<dbReference type="SUPFAM" id="SSF47031">
    <property type="entry name" value="Second domain of FERM"/>
    <property type="match status" value="2"/>
</dbReference>
<dbReference type="Pfam" id="PF21998">
    <property type="entry name" value="FERM_C1_MyoVII"/>
    <property type="match status" value="1"/>
</dbReference>
<dbReference type="Gene3D" id="1.20.80.10">
    <property type="match status" value="2"/>
</dbReference>
<feature type="domain" description="MyTH4" evidence="15">
    <location>
        <begin position="1621"/>
        <end position="1763"/>
    </location>
</feature>
<dbReference type="PROSITE" id="PS50096">
    <property type="entry name" value="IQ"/>
    <property type="match status" value="4"/>
</dbReference>
<keyword evidence="10 12" id="KW-0009">Actin-binding</keyword>
<dbReference type="FunFam" id="1.20.80.10:FF:000012">
    <property type="entry name" value="Myosin VIIA"/>
    <property type="match status" value="1"/>
</dbReference>
<dbReference type="InterPro" id="IPR051567">
    <property type="entry name" value="Unconventional_Myosin_ATPase"/>
</dbReference>
<dbReference type="Pfam" id="PF00063">
    <property type="entry name" value="Myosin_head"/>
    <property type="match status" value="1"/>
</dbReference>
<evidence type="ECO:0000313" key="18">
    <source>
        <dbReference type="Proteomes" id="UP000694680"/>
    </source>
</evidence>
<dbReference type="Gene3D" id="1.10.10.820">
    <property type="match status" value="1"/>
</dbReference>
<reference evidence="17" key="2">
    <citation type="submission" date="2025-08" db="UniProtKB">
        <authorList>
            <consortium name="Ensembl"/>
        </authorList>
    </citation>
    <scope>IDENTIFICATION</scope>
</reference>
<dbReference type="Gene3D" id="1.20.5.190">
    <property type="match status" value="2"/>
</dbReference>
<dbReference type="CDD" id="cd23767">
    <property type="entry name" value="IQCD"/>
    <property type="match status" value="1"/>
</dbReference>
<evidence type="ECO:0000256" key="9">
    <source>
        <dbReference type="ARBA" id="ARBA00023175"/>
    </source>
</evidence>
<dbReference type="FunFam" id="3.10.20.90:FF:000051">
    <property type="entry name" value="Unconventional myosin-VIIa"/>
    <property type="match status" value="1"/>
</dbReference>